<name>A0ABP7IL13_9ACTN</name>
<dbReference type="GO" id="GO:0032259">
    <property type="term" value="P:methylation"/>
    <property type="evidence" value="ECO:0007669"/>
    <property type="project" value="UniProtKB-KW"/>
</dbReference>
<organism evidence="6 7">
    <name type="scientific">Nocardioides panacisoli</name>
    <dbReference type="NCBI Taxonomy" id="627624"/>
    <lineage>
        <taxon>Bacteria</taxon>
        <taxon>Bacillati</taxon>
        <taxon>Actinomycetota</taxon>
        <taxon>Actinomycetes</taxon>
        <taxon>Propionibacteriales</taxon>
        <taxon>Nocardioidaceae</taxon>
        <taxon>Nocardioides</taxon>
    </lineage>
</organism>
<reference evidence="7" key="1">
    <citation type="journal article" date="2019" name="Int. J. Syst. Evol. Microbiol.">
        <title>The Global Catalogue of Microorganisms (GCM) 10K type strain sequencing project: providing services to taxonomists for standard genome sequencing and annotation.</title>
        <authorList>
            <consortium name="The Broad Institute Genomics Platform"/>
            <consortium name="The Broad Institute Genome Sequencing Center for Infectious Disease"/>
            <person name="Wu L."/>
            <person name="Ma J."/>
        </authorList>
    </citation>
    <scope>NUCLEOTIDE SEQUENCE [LARGE SCALE GENOMIC DNA]</scope>
    <source>
        <strain evidence="7">JCM 16953</strain>
    </source>
</reference>
<evidence type="ECO:0000256" key="4">
    <source>
        <dbReference type="ARBA" id="ARBA00022691"/>
    </source>
</evidence>
<dbReference type="InterPro" id="IPR050723">
    <property type="entry name" value="CFA/CMAS"/>
</dbReference>
<evidence type="ECO:0000256" key="5">
    <source>
        <dbReference type="ARBA" id="ARBA00023098"/>
    </source>
</evidence>
<evidence type="ECO:0000256" key="3">
    <source>
        <dbReference type="ARBA" id="ARBA00022679"/>
    </source>
</evidence>
<evidence type="ECO:0000313" key="6">
    <source>
        <dbReference type="EMBL" id="GAA3821023.1"/>
    </source>
</evidence>
<dbReference type="Proteomes" id="UP001501821">
    <property type="component" value="Unassembled WGS sequence"/>
</dbReference>
<dbReference type="PANTHER" id="PTHR43667">
    <property type="entry name" value="CYCLOPROPANE-FATTY-ACYL-PHOSPHOLIPID SYNTHASE"/>
    <property type="match status" value="1"/>
</dbReference>
<dbReference type="EMBL" id="BAABAH010000007">
    <property type="protein sequence ID" value="GAA3821023.1"/>
    <property type="molecule type" value="Genomic_DNA"/>
</dbReference>
<comment type="caution">
    <text evidence="6">The sequence shown here is derived from an EMBL/GenBank/DDBJ whole genome shotgun (WGS) entry which is preliminary data.</text>
</comment>
<evidence type="ECO:0000256" key="1">
    <source>
        <dbReference type="ARBA" id="ARBA00010815"/>
    </source>
</evidence>
<dbReference type="InterPro" id="IPR029063">
    <property type="entry name" value="SAM-dependent_MTases_sf"/>
</dbReference>
<dbReference type="InterPro" id="IPR003333">
    <property type="entry name" value="CMAS"/>
</dbReference>
<gene>
    <name evidence="6" type="ORF">GCM10022242_23360</name>
</gene>
<dbReference type="RefSeq" id="WP_344775549.1">
    <property type="nucleotide sequence ID" value="NZ_BAABAH010000007.1"/>
</dbReference>
<dbReference type="SUPFAM" id="SSF53335">
    <property type="entry name" value="S-adenosyl-L-methionine-dependent methyltransferases"/>
    <property type="match status" value="1"/>
</dbReference>
<dbReference type="Gene3D" id="3.40.50.150">
    <property type="entry name" value="Vaccinia Virus protein VP39"/>
    <property type="match status" value="1"/>
</dbReference>
<accession>A0ABP7IL13</accession>
<sequence>MTATTQTPALLSWPDLATVPPSGPGARIARRLFRSAVRRLDVTVHLAATGTRPAETLGRGGPAIHVHRPDELFARLAKDQLIGFGEAYMTGAWDEGDDPAALGDFLTVLAADVDRLIPRSLQRLRGVVVHRLPRSHHGARATTQENVAHHYDLSNDLFALFLDPTMTYSSALFSDPAHATAADLVPAQHRKIDRLLDQAGVGAGTRLLEIGTGWGELAVRAAARGATVRSITLSVEQQHLAQQRIADAGLSHLVEVELCDYRALLDDPASAAAYDAVVSVEMIEAVGHRYWPTYFRTLDHVLAPGGRVAIQAITMPHDRMVATRDTHTFITKYIFPGGALPSVRAIEETAARNTGLRVVDRFAMGHHYAQTLRLWDEAFRGAADRVRALGFDETFLRMWHLYLEYSRAGFASGYIDDHQITLTREDR</sequence>
<keyword evidence="3" id="KW-0808">Transferase</keyword>
<proteinExistence type="inferred from homology"/>
<keyword evidence="7" id="KW-1185">Reference proteome</keyword>
<dbReference type="PANTHER" id="PTHR43667:SF2">
    <property type="entry name" value="FATTY ACID C-METHYL TRANSFERASE"/>
    <property type="match status" value="1"/>
</dbReference>
<dbReference type="CDD" id="cd02440">
    <property type="entry name" value="AdoMet_MTases"/>
    <property type="match status" value="1"/>
</dbReference>
<evidence type="ECO:0000256" key="2">
    <source>
        <dbReference type="ARBA" id="ARBA00022603"/>
    </source>
</evidence>
<dbReference type="GO" id="GO:0008168">
    <property type="term" value="F:methyltransferase activity"/>
    <property type="evidence" value="ECO:0007669"/>
    <property type="project" value="UniProtKB-KW"/>
</dbReference>
<dbReference type="Pfam" id="PF02353">
    <property type="entry name" value="CMAS"/>
    <property type="match status" value="1"/>
</dbReference>
<dbReference type="PIRSF" id="PIRSF003085">
    <property type="entry name" value="CMAS"/>
    <property type="match status" value="1"/>
</dbReference>
<evidence type="ECO:0000313" key="7">
    <source>
        <dbReference type="Proteomes" id="UP001501821"/>
    </source>
</evidence>
<keyword evidence="2 6" id="KW-0489">Methyltransferase</keyword>
<keyword evidence="4" id="KW-0949">S-adenosyl-L-methionine</keyword>
<protein>
    <submittedName>
        <fullName evidence="6">Class I SAM-dependent methyltransferase</fullName>
    </submittedName>
</protein>
<keyword evidence="5" id="KW-0443">Lipid metabolism</keyword>
<comment type="similarity">
    <text evidence="1">Belongs to the CFA/CMAS family.</text>
</comment>